<feature type="region of interest" description="Disordered" evidence="1">
    <location>
        <begin position="34"/>
        <end position="84"/>
    </location>
</feature>
<evidence type="ECO:0000256" key="1">
    <source>
        <dbReference type="SAM" id="MobiDB-lite"/>
    </source>
</evidence>
<reference evidence="2" key="2">
    <citation type="journal article" date="2023" name="IMA Fungus">
        <title>Comparative genomic study of the Penicillium genus elucidates a diverse pangenome and 15 lateral gene transfer events.</title>
        <authorList>
            <person name="Petersen C."/>
            <person name="Sorensen T."/>
            <person name="Nielsen M.R."/>
            <person name="Sondergaard T.E."/>
            <person name="Sorensen J.L."/>
            <person name="Fitzpatrick D.A."/>
            <person name="Frisvad J.C."/>
            <person name="Nielsen K.L."/>
        </authorList>
    </citation>
    <scope>NUCLEOTIDE SEQUENCE</scope>
    <source>
        <strain evidence="2">IBT 30761</strain>
    </source>
</reference>
<reference evidence="2" key="1">
    <citation type="submission" date="2022-11" db="EMBL/GenBank/DDBJ databases">
        <authorList>
            <person name="Petersen C."/>
        </authorList>
    </citation>
    <scope>NUCLEOTIDE SEQUENCE</scope>
    <source>
        <strain evidence="2">IBT 30761</strain>
    </source>
</reference>
<gene>
    <name evidence="2" type="ORF">N7532_003525</name>
</gene>
<dbReference type="EMBL" id="JAPQKI010000004">
    <property type="protein sequence ID" value="KAJ5102996.1"/>
    <property type="molecule type" value="Genomic_DNA"/>
</dbReference>
<dbReference type="AlphaFoldDB" id="A0A9W9FMJ4"/>
<organism evidence="2 3">
    <name type="scientific">Penicillium argentinense</name>
    <dbReference type="NCBI Taxonomy" id="1131581"/>
    <lineage>
        <taxon>Eukaryota</taxon>
        <taxon>Fungi</taxon>
        <taxon>Dikarya</taxon>
        <taxon>Ascomycota</taxon>
        <taxon>Pezizomycotina</taxon>
        <taxon>Eurotiomycetes</taxon>
        <taxon>Eurotiomycetidae</taxon>
        <taxon>Eurotiales</taxon>
        <taxon>Aspergillaceae</taxon>
        <taxon>Penicillium</taxon>
    </lineage>
</organism>
<comment type="caution">
    <text evidence="2">The sequence shown here is derived from an EMBL/GenBank/DDBJ whole genome shotgun (WGS) entry which is preliminary data.</text>
</comment>
<accession>A0A9W9FMJ4</accession>
<name>A0A9W9FMJ4_9EURO</name>
<proteinExistence type="predicted"/>
<evidence type="ECO:0000313" key="3">
    <source>
        <dbReference type="Proteomes" id="UP001149074"/>
    </source>
</evidence>
<dbReference type="RefSeq" id="XP_056476376.1">
    <property type="nucleotide sequence ID" value="XM_056616019.1"/>
</dbReference>
<keyword evidence="3" id="KW-1185">Reference proteome</keyword>
<dbReference type="Proteomes" id="UP001149074">
    <property type="component" value="Unassembled WGS sequence"/>
</dbReference>
<evidence type="ECO:0000313" key="2">
    <source>
        <dbReference type="EMBL" id="KAJ5102996.1"/>
    </source>
</evidence>
<dbReference type="GeneID" id="81354998"/>
<sequence length="116" mass="12123">MQGSPDSNYYWAGLPSSAVRRRYLAAYPSIVLNSSRRTSTRTDKTTVSNSGLGSRPPQATPPTKTGDATSGPPRSPASPTGIITNPLVDSALAADQREEILATSELSLRSACLGAC</sequence>
<protein>
    <submittedName>
        <fullName evidence="2">Uncharacterized protein</fullName>
    </submittedName>
</protein>